<keyword evidence="5" id="KW-1185">Reference proteome</keyword>
<reference evidence="4" key="1">
    <citation type="journal article" date="2014" name="Int. J. Syst. Evol. Microbiol.">
        <title>Complete genome sequence of Corynebacterium casei LMG S-19264T (=DSM 44701T), isolated from a smear-ripened cheese.</title>
        <authorList>
            <consortium name="US DOE Joint Genome Institute (JGI-PGF)"/>
            <person name="Walter F."/>
            <person name="Albersmeier A."/>
            <person name="Kalinowski J."/>
            <person name="Ruckert C."/>
        </authorList>
    </citation>
    <scope>NUCLEOTIDE SEQUENCE</scope>
    <source>
        <strain evidence="4">CGMCC 4.3508</strain>
    </source>
</reference>
<gene>
    <name evidence="4" type="ORF">GCM10011588_56340</name>
</gene>
<evidence type="ECO:0000259" key="2">
    <source>
        <dbReference type="Pfam" id="PF12773"/>
    </source>
</evidence>
<dbReference type="PANTHER" id="PTHR37826:SF2">
    <property type="entry name" value="ZINC-RIBBON DOMAIN-CONTAINING PROTEIN"/>
    <property type="match status" value="1"/>
</dbReference>
<protein>
    <recommendedName>
        <fullName evidence="6">SPFH domain-containing protein</fullName>
    </recommendedName>
</protein>
<feature type="region of interest" description="Disordered" evidence="1">
    <location>
        <begin position="279"/>
        <end position="320"/>
    </location>
</feature>
<dbReference type="Proteomes" id="UP000638263">
    <property type="component" value="Unassembled WGS sequence"/>
</dbReference>
<dbReference type="CDD" id="cd03408">
    <property type="entry name" value="SPFH_like_u1"/>
    <property type="match status" value="1"/>
</dbReference>
<dbReference type="RefSeq" id="WP_058853060.1">
    <property type="nucleotide sequence ID" value="NZ_BMMH01000016.1"/>
</dbReference>
<reference evidence="4" key="2">
    <citation type="submission" date="2020-09" db="EMBL/GenBank/DDBJ databases">
        <authorList>
            <person name="Sun Q."/>
            <person name="Zhou Y."/>
        </authorList>
    </citation>
    <scope>NUCLEOTIDE SEQUENCE</scope>
    <source>
        <strain evidence="4">CGMCC 4.3508</strain>
    </source>
</reference>
<feature type="domain" description="SPFH" evidence="3">
    <location>
        <begin position="24"/>
        <end position="219"/>
    </location>
</feature>
<dbReference type="Pfam" id="PF13421">
    <property type="entry name" value="Band_7_1"/>
    <property type="match status" value="1"/>
</dbReference>
<sequence>MAWFEREFIAVPETGKKQLVYKWPDVNIRRYSRAIVNADQTALFVKSGQVLGTLGPGRHRIDADELPVLGALMDTLTGGNYYRAELYFVSTREFAGIKFGGRLADIADPISEQIVTLRVFGEFALSVRDAGQLITSLAGSTDLHDPAGVESWSADLLLKAMKVAVTQHVSQGEWPVLGLSGLLPVIEQAVVRQTNTALYEYGLRIPRLGNFDITLAPEDADRLKRLAKDVTYIRLAGDFRQYAAGEMALGAGQGLASGHGHEGGFLGAALGINAIGQSAPPAAGHFPPAPSSPWQQHQQQREEQPAAALPPTAKPAELGPAASENPACTACAAVNPPGAKFCVECGNRFAPAEPARCRECDAELLPTARFCASCGTRSHHT</sequence>
<dbReference type="PANTHER" id="PTHR37826">
    <property type="entry name" value="FLOTILLIN BAND_7_5 DOMAIN PROTEIN"/>
    <property type="match status" value="1"/>
</dbReference>
<feature type="compositionally biased region" description="Low complexity" evidence="1">
    <location>
        <begin position="305"/>
        <end position="316"/>
    </location>
</feature>
<organism evidence="4 5">
    <name type="scientific">Nocardia jinanensis</name>
    <dbReference type="NCBI Taxonomy" id="382504"/>
    <lineage>
        <taxon>Bacteria</taxon>
        <taxon>Bacillati</taxon>
        <taxon>Actinomycetota</taxon>
        <taxon>Actinomycetes</taxon>
        <taxon>Mycobacteriales</taxon>
        <taxon>Nocardiaceae</taxon>
        <taxon>Nocardia</taxon>
    </lineage>
</organism>
<evidence type="ECO:0000313" key="4">
    <source>
        <dbReference type="EMBL" id="GGL34322.1"/>
    </source>
</evidence>
<dbReference type="EMBL" id="BMMH01000016">
    <property type="protein sequence ID" value="GGL34322.1"/>
    <property type="molecule type" value="Genomic_DNA"/>
</dbReference>
<evidence type="ECO:0000259" key="3">
    <source>
        <dbReference type="Pfam" id="PF13421"/>
    </source>
</evidence>
<accession>A0A917RUW7</accession>
<dbReference type="InterPro" id="IPR025874">
    <property type="entry name" value="DZR"/>
</dbReference>
<name>A0A917RUW7_9NOCA</name>
<proteinExistence type="predicted"/>
<dbReference type="InterPro" id="IPR033880">
    <property type="entry name" value="SPFH_YdjI"/>
</dbReference>
<evidence type="ECO:0008006" key="6">
    <source>
        <dbReference type="Google" id="ProtNLM"/>
    </source>
</evidence>
<evidence type="ECO:0000256" key="1">
    <source>
        <dbReference type="SAM" id="MobiDB-lite"/>
    </source>
</evidence>
<feature type="domain" description="DZANK-type" evidence="2">
    <location>
        <begin position="328"/>
        <end position="375"/>
    </location>
</feature>
<feature type="compositionally biased region" description="Low complexity" evidence="1">
    <location>
        <begin position="279"/>
        <end position="298"/>
    </location>
</feature>
<dbReference type="AlphaFoldDB" id="A0A917RUW7"/>
<evidence type="ECO:0000313" key="5">
    <source>
        <dbReference type="Proteomes" id="UP000638263"/>
    </source>
</evidence>
<comment type="caution">
    <text evidence="4">The sequence shown here is derived from an EMBL/GenBank/DDBJ whole genome shotgun (WGS) entry which is preliminary data.</text>
</comment>
<dbReference type="Pfam" id="PF12773">
    <property type="entry name" value="DZR"/>
    <property type="match status" value="1"/>
</dbReference>